<gene>
    <name evidence="2" type="ORF">PV11_02908</name>
</gene>
<name>A0A0D1XGP3_9EURO</name>
<dbReference type="STRING" id="1016849.A0A0D1XGP3"/>
<reference evidence="2 3" key="1">
    <citation type="submission" date="2015-01" db="EMBL/GenBank/DDBJ databases">
        <title>The Genome Sequence of Exophiala sideris CBS121828.</title>
        <authorList>
            <consortium name="The Broad Institute Genomics Platform"/>
            <person name="Cuomo C."/>
            <person name="de Hoog S."/>
            <person name="Gorbushina A."/>
            <person name="Stielow B."/>
            <person name="Teixiera M."/>
            <person name="Abouelleil A."/>
            <person name="Chapman S.B."/>
            <person name="Priest M."/>
            <person name="Young S.K."/>
            <person name="Wortman J."/>
            <person name="Nusbaum C."/>
            <person name="Birren B."/>
        </authorList>
    </citation>
    <scope>NUCLEOTIDE SEQUENCE [LARGE SCALE GENOMIC DNA]</scope>
    <source>
        <strain evidence="2 3">CBS 121828</strain>
    </source>
</reference>
<dbReference type="EMBL" id="KN846951">
    <property type="protein sequence ID" value="KIV87356.1"/>
    <property type="molecule type" value="Genomic_DNA"/>
</dbReference>
<dbReference type="GO" id="GO:0003676">
    <property type="term" value="F:nucleic acid binding"/>
    <property type="evidence" value="ECO:0007669"/>
    <property type="project" value="InterPro"/>
</dbReference>
<accession>A0A0D1XGP3</accession>
<sequence>MTATMAEEDEDYFLPVQDQRVFGAGIKRKRIAFVPASISESSIPTTQPQESTNIASRYLSIVLPKESRRVEERDEKKAEQVAAKTCAVCKQPLSSSNENIAAIDIHAHESSIAHQVCVQHSHPPSHLDREHVGVRYLEAYGWDPDSRAGLGARQEGIRIPIKPKEKHDTAGLREIEEDDSWGTRTKIKVKKQDKVIRLDAKKVRVMEMEAKKRAEKLRNSFYGPDLEKYLGPNS</sequence>
<dbReference type="Proteomes" id="UP000053599">
    <property type="component" value="Unassembled WGS sequence"/>
</dbReference>
<dbReference type="SMART" id="SM00443">
    <property type="entry name" value="G_patch"/>
    <property type="match status" value="1"/>
</dbReference>
<protein>
    <recommendedName>
        <fullName evidence="1">G-patch domain-containing protein</fullName>
    </recommendedName>
</protein>
<dbReference type="HOGENOM" id="CLU_079943_0_0_1"/>
<dbReference type="InterPro" id="IPR039146">
    <property type="entry name" value="GPANK1"/>
</dbReference>
<dbReference type="OrthoDB" id="20282at2759"/>
<dbReference type="PANTHER" id="PTHR20923">
    <property type="entry name" value="BAT4 PROTEIN-RELATED"/>
    <property type="match status" value="1"/>
</dbReference>
<evidence type="ECO:0000313" key="3">
    <source>
        <dbReference type="Proteomes" id="UP000053599"/>
    </source>
</evidence>
<dbReference type="PANTHER" id="PTHR20923:SF1">
    <property type="entry name" value="G PATCH DOMAIN AND ANKYRIN REPEAT-CONTAINING PROTEIN 1"/>
    <property type="match status" value="1"/>
</dbReference>
<proteinExistence type="predicted"/>
<feature type="domain" description="G-patch" evidence="1">
    <location>
        <begin position="129"/>
        <end position="177"/>
    </location>
</feature>
<dbReference type="Pfam" id="PF01585">
    <property type="entry name" value="G-patch"/>
    <property type="match status" value="1"/>
</dbReference>
<organism evidence="2 3">
    <name type="scientific">Exophiala sideris</name>
    <dbReference type="NCBI Taxonomy" id="1016849"/>
    <lineage>
        <taxon>Eukaryota</taxon>
        <taxon>Fungi</taxon>
        <taxon>Dikarya</taxon>
        <taxon>Ascomycota</taxon>
        <taxon>Pezizomycotina</taxon>
        <taxon>Eurotiomycetes</taxon>
        <taxon>Chaetothyriomycetidae</taxon>
        <taxon>Chaetothyriales</taxon>
        <taxon>Herpotrichiellaceae</taxon>
        <taxon>Exophiala</taxon>
    </lineage>
</organism>
<dbReference type="AlphaFoldDB" id="A0A0D1XGP3"/>
<evidence type="ECO:0000259" key="1">
    <source>
        <dbReference type="PROSITE" id="PS50174"/>
    </source>
</evidence>
<dbReference type="InterPro" id="IPR000467">
    <property type="entry name" value="G_patch_dom"/>
</dbReference>
<dbReference type="PROSITE" id="PS50174">
    <property type="entry name" value="G_PATCH"/>
    <property type="match status" value="1"/>
</dbReference>
<evidence type="ECO:0000313" key="2">
    <source>
        <dbReference type="EMBL" id="KIV87356.1"/>
    </source>
</evidence>